<dbReference type="EMBL" id="WTYM01000042">
    <property type="protein sequence ID" value="MXO59958.1"/>
    <property type="molecule type" value="Genomic_DNA"/>
</dbReference>
<reference evidence="3 4" key="1">
    <citation type="submission" date="2019-12" db="EMBL/GenBank/DDBJ databases">
        <title>Genomic-based taxomic classification of the family Erythrobacteraceae.</title>
        <authorList>
            <person name="Xu L."/>
        </authorList>
    </citation>
    <scope>NUCLEOTIDE SEQUENCE [LARGE SCALE GENOMIC DNA]</scope>
    <source>
        <strain evidence="3 4">MCCC 1K01500</strain>
    </source>
</reference>
<name>A0A6I4SWZ1_9SPHN</name>
<proteinExistence type="predicted"/>
<comment type="caution">
    <text evidence="3">The sequence shown here is derived from an EMBL/GenBank/DDBJ whole genome shotgun (WGS) entry which is preliminary data.</text>
</comment>
<dbReference type="GO" id="GO:0004622">
    <property type="term" value="F:phosphatidylcholine lysophospholipase activity"/>
    <property type="evidence" value="ECO:0007669"/>
    <property type="project" value="TreeGrafter"/>
</dbReference>
<feature type="chain" id="PRO_5026267073" description="SGNH hydrolase-type esterase domain-containing protein" evidence="1">
    <location>
        <begin position="23"/>
        <end position="306"/>
    </location>
</feature>
<dbReference type="AlphaFoldDB" id="A0A6I4SWZ1"/>
<dbReference type="PANTHER" id="PTHR30383">
    <property type="entry name" value="THIOESTERASE 1/PROTEASE 1/LYSOPHOSPHOLIPASE L1"/>
    <property type="match status" value="1"/>
</dbReference>
<evidence type="ECO:0000259" key="2">
    <source>
        <dbReference type="Pfam" id="PF13472"/>
    </source>
</evidence>
<keyword evidence="1" id="KW-0732">Signal</keyword>
<dbReference type="InterPro" id="IPR036514">
    <property type="entry name" value="SGNH_hydro_sf"/>
</dbReference>
<dbReference type="PANTHER" id="PTHR30383:SF5">
    <property type="entry name" value="SGNH HYDROLASE-TYPE ESTERASE DOMAIN-CONTAINING PROTEIN"/>
    <property type="match status" value="1"/>
</dbReference>
<dbReference type="Proteomes" id="UP000433652">
    <property type="component" value="Unassembled WGS sequence"/>
</dbReference>
<dbReference type="RefSeq" id="WP_159794895.1">
    <property type="nucleotide sequence ID" value="NZ_WTYM01000042.1"/>
</dbReference>
<evidence type="ECO:0000313" key="3">
    <source>
        <dbReference type="EMBL" id="MXO59958.1"/>
    </source>
</evidence>
<accession>A0A6I4SWZ1</accession>
<dbReference type="OrthoDB" id="9794725at2"/>
<protein>
    <recommendedName>
        <fullName evidence="2">SGNH hydrolase-type esterase domain-containing protein</fullName>
    </recommendedName>
</protein>
<dbReference type="SUPFAM" id="SSF52266">
    <property type="entry name" value="SGNH hydrolase"/>
    <property type="match status" value="1"/>
</dbReference>
<evidence type="ECO:0000256" key="1">
    <source>
        <dbReference type="SAM" id="SignalP"/>
    </source>
</evidence>
<feature type="signal peptide" evidence="1">
    <location>
        <begin position="1"/>
        <end position="22"/>
    </location>
</feature>
<sequence length="306" mass="33192">MTAVRTSLTVVFLGLVGIAATANGQATSSTVQGREYAAVNGTKIRCPVHAPRPADQLARQFDTNPQDLDALSARARDFFNSDSEIGAQFRAQQAKQFAEDWPFLCRYRDANAELIERGAHPAAVFMGDSITEGWIEADPDFFERNDYVDRGISGQSSSQMVARFEQDVVALRPKAVHIMAGTNDIGGATGPITEDEFVANIRAMLDMAKSNGIAVVLAGIPPMSRLLPRPEFDTRPVVPQLNARMEKLAHDYGAQWVDYYAPLAAPDGSFDPAYANDGVHPTRAGYAVMESLAQDALSAALKRSQN</sequence>
<dbReference type="InterPro" id="IPR013830">
    <property type="entry name" value="SGNH_hydro"/>
</dbReference>
<keyword evidence="4" id="KW-1185">Reference proteome</keyword>
<gene>
    <name evidence="3" type="ORF">GRI89_10445</name>
</gene>
<dbReference type="Gene3D" id="3.40.50.1110">
    <property type="entry name" value="SGNH hydrolase"/>
    <property type="match status" value="1"/>
</dbReference>
<organism evidence="3 4">
    <name type="scientific">Croceibacterium salegens</name>
    <dbReference type="NCBI Taxonomy" id="1737568"/>
    <lineage>
        <taxon>Bacteria</taxon>
        <taxon>Pseudomonadati</taxon>
        <taxon>Pseudomonadota</taxon>
        <taxon>Alphaproteobacteria</taxon>
        <taxon>Sphingomonadales</taxon>
        <taxon>Erythrobacteraceae</taxon>
        <taxon>Croceibacterium</taxon>
    </lineage>
</organism>
<evidence type="ECO:0000313" key="4">
    <source>
        <dbReference type="Proteomes" id="UP000433652"/>
    </source>
</evidence>
<dbReference type="Pfam" id="PF13472">
    <property type="entry name" value="Lipase_GDSL_2"/>
    <property type="match status" value="1"/>
</dbReference>
<dbReference type="InterPro" id="IPR051532">
    <property type="entry name" value="Ester_Hydrolysis_Enzymes"/>
</dbReference>
<feature type="domain" description="SGNH hydrolase-type esterase" evidence="2">
    <location>
        <begin position="125"/>
        <end position="288"/>
    </location>
</feature>